<comment type="caution">
    <text evidence="1">The sequence shown here is derived from an EMBL/GenBank/DDBJ whole genome shotgun (WGS) entry which is preliminary data.</text>
</comment>
<sequence>MTRNGWDHVRLDQWASNELTSQRSVTSSSSSFWTVVHVPVPMSGSRPSLSCRLAYVGGMPW</sequence>
<accession>W1VEC7</accession>
<reference evidence="1 2" key="1">
    <citation type="submission" date="2013-12" db="EMBL/GenBank/DDBJ databases">
        <title>A Varibaculum cambriense genome reconstructed from a premature infant gut community with otherwise low bacterial novelty that shifts toward anaerobic metabolism during the third week of life.</title>
        <authorList>
            <person name="Brown C.T."/>
            <person name="Sharon I."/>
            <person name="Thomas B.C."/>
            <person name="Castelle C.J."/>
            <person name="Morowitz M.J."/>
            <person name="Banfield J.F."/>
        </authorList>
    </citation>
    <scope>NUCLEOTIDE SEQUENCE [LARGE SCALE GENOMIC DNA]</scope>
    <source>
        <strain evidence="2">DORA_12</strain>
    </source>
</reference>
<dbReference type="Proteomes" id="UP000018852">
    <property type="component" value="Unassembled WGS sequence"/>
</dbReference>
<evidence type="ECO:0000313" key="1">
    <source>
        <dbReference type="EMBL" id="ETJ03190.1"/>
    </source>
</evidence>
<name>W1VEC7_9ACTO</name>
<gene>
    <name evidence="1" type="ORF">Q605_AUC00874G0002</name>
</gene>
<proteinExistence type="predicted"/>
<dbReference type="AlphaFoldDB" id="W1VEC7"/>
<organism evidence="1 2">
    <name type="scientific">Actinomyces urogenitalis DORA_12</name>
    <dbReference type="NCBI Taxonomy" id="1403939"/>
    <lineage>
        <taxon>Bacteria</taxon>
        <taxon>Bacillati</taxon>
        <taxon>Actinomycetota</taxon>
        <taxon>Actinomycetes</taxon>
        <taxon>Actinomycetales</taxon>
        <taxon>Actinomycetaceae</taxon>
        <taxon>Actinomyces</taxon>
    </lineage>
</organism>
<evidence type="ECO:0000313" key="2">
    <source>
        <dbReference type="Proteomes" id="UP000018852"/>
    </source>
</evidence>
<protein>
    <submittedName>
        <fullName evidence="1">Uncharacterized protein</fullName>
    </submittedName>
</protein>
<dbReference type="EMBL" id="AZLV01000874">
    <property type="protein sequence ID" value="ETJ03190.1"/>
    <property type="molecule type" value="Genomic_DNA"/>
</dbReference>